<dbReference type="Pfam" id="PF12697">
    <property type="entry name" value="Abhydrolase_6"/>
    <property type="match status" value="1"/>
</dbReference>
<dbReference type="PANTHER" id="PTHR43798:SF5">
    <property type="entry name" value="MONOACYLGLYCEROL LIPASE ABHD6"/>
    <property type="match status" value="1"/>
</dbReference>
<dbReference type="InterPro" id="IPR029058">
    <property type="entry name" value="AB_hydrolase_fold"/>
</dbReference>
<dbReference type="OrthoDB" id="27092at2"/>
<keyword evidence="3" id="KW-1185">Reference proteome</keyword>
<dbReference type="InterPro" id="IPR000073">
    <property type="entry name" value="AB_hydrolase_1"/>
</dbReference>
<comment type="caution">
    <text evidence="2">The sequence shown here is derived from an EMBL/GenBank/DDBJ whole genome shotgun (WGS) entry which is preliminary data.</text>
</comment>
<dbReference type="GO" id="GO:0016020">
    <property type="term" value="C:membrane"/>
    <property type="evidence" value="ECO:0007669"/>
    <property type="project" value="TreeGrafter"/>
</dbReference>
<evidence type="ECO:0000313" key="2">
    <source>
        <dbReference type="EMBL" id="RHW22427.1"/>
    </source>
</evidence>
<evidence type="ECO:0000313" key="3">
    <source>
        <dbReference type="Proteomes" id="UP000283644"/>
    </source>
</evidence>
<proteinExistence type="predicted"/>
<dbReference type="Gene3D" id="3.40.50.1820">
    <property type="entry name" value="alpha/beta hydrolase"/>
    <property type="match status" value="1"/>
</dbReference>
<dbReference type="EMBL" id="QXGH01000061">
    <property type="protein sequence ID" value="RHW22427.1"/>
    <property type="molecule type" value="Genomic_DNA"/>
</dbReference>
<dbReference type="PANTHER" id="PTHR43798">
    <property type="entry name" value="MONOACYLGLYCEROL LIPASE"/>
    <property type="match status" value="1"/>
</dbReference>
<dbReference type="InterPro" id="IPR050266">
    <property type="entry name" value="AB_hydrolase_sf"/>
</dbReference>
<name>A0A417XS24_9ACTN</name>
<organism evidence="2 3">
    <name type="scientific">Nocardioides immobilis</name>
    <dbReference type="NCBI Taxonomy" id="2049295"/>
    <lineage>
        <taxon>Bacteria</taxon>
        <taxon>Bacillati</taxon>
        <taxon>Actinomycetota</taxon>
        <taxon>Actinomycetes</taxon>
        <taxon>Propionibacteriales</taxon>
        <taxon>Nocardioidaceae</taxon>
        <taxon>Nocardioides</taxon>
    </lineage>
</organism>
<dbReference type="GO" id="GO:0047372">
    <property type="term" value="F:monoacylglycerol lipase activity"/>
    <property type="evidence" value="ECO:0007669"/>
    <property type="project" value="TreeGrafter"/>
</dbReference>
<gene>
    <name evidence="2" type="ORF">D0Z08_31460</name>
</gene>
<sequence>MAVIWNRTGGHDDGTLLVLLHGLGGTAEVWRGVEALLPEAWPGGWSTPDLPGHGRSPRASSYSFDAQAKLVAEALPDDRDLVLLGHSMGGMVALAMAGFHPRVRRVVGFSIKTWWPADQVEGMRAQSLKPARVFASREEAVERYLKASGLHGLADPEDPGHEAGIVQVEDGWRIAQDMGTFDFGVPDMPALLAEVSCPVTLGLGSEDQFVRPANYGELGVDVVAMDGLGHNPHLEDPAAVVALLK</sequence>
<accession>A0A417XS24</accession>
<dbReference type="AlphaFoldDB" id="A0A417XS24"/>
<feature type="domain" description="AB hydrolase-1" evidence="1">
    <location>
        <begin position="17"/>
        <end position="242"/>
    </location>
</feature>
<protein>
    <submittedName>
        <fullName evidence="2">Alpha/beta fold hydrolase</fullName>
    </submittedName>
</protein>
<evidence type="ECO:0000259" key="1">
    <source>
        <dbReference type="Pfam" id="PF12697"/>
    </source>
</evidence>
<dbReference type="Proteomes" id="UP000283644">
    <property type="component" value="Unassembled WGS sequence"/>
</dbReference>
<dbReference type="GO" id="GO:0046464">
    <property type="term" value="P:acylglycerol catabolic process"/>
    <property type="evidence" value="ECO:0007669"/>
    <property type="project" value="TreeGrafter"/>
</dbReference>
<keyword evidence="2" id="KW-0378">Hydrolase</keyword>
<dbReference type="SUPFAM" id="SSF53474">
    <property type="entry name" value="alpha/beta-Hydrolases"/>
    <property type="match status" value="1"/>
</dbReference>
<reference evidence="2 3" key="1">
    <citation type="submission" date="2018-09" db="EMBL/GenBank/DDBJ databases">
        <title>Genome sequencing of Nocardioides immobilis CCTCC AB 2017083 for comparison to Nocardioides silvaticus.</title>
        <authorList>
            <person name="Li C."/>
            <person name="Wang G."/>
        </authorList>
    </citation>
    <scope>NUCLEOTIDE SEQUENCE [LARGE SCALE GENOMIC DNA]</scope>
    <source>
        <strain evidence="2 3">CCTCC AB 2017083</strain>
    </source>
</reference>